<feature type="repeat" description="PPR" evidence="3">
    <location>
        <begin position="258"/>
        <end position="292"/>
    </location>
</feature>
<dbReference type="Pfam" id="PF01535">
    <property type="entry name" value="PPR"/>
    <property type="match status" value="3"/>
</dbReference>
<feature type="repeat" description="PPR" evidence="3">
    <location>
        <begin position="467"/>
        <end position="501"/>
    </location>
</feature>
<protein>
    <recommendedName>
        <fullName evidence="6">Pentatricopeptide repeat-containing protein</fullName>
    </recommendedName>
</protein>
<comment type="caution">
    <text evidence="4">The sequence shown here is derived from an EMBL/GenBank/DDBJ whole genome shotgun (WGS) entry which is preliminary data.</text>
</comment>
<evidence type="ECO:0000313" key="5">
    <source>
        <dbReference type="Proteomes" id="UP001279734"/>
    </source>
</evidence>
<name>A0AAD3Y5Z9_NEPGR</name>
<feature type="repeat" description="PPR" evidence="3">
    <location>
        <begin position="432"/>
        <end position="466"/>
    </location>
</feature>
<dbReference type="Pfam" id="PF13041">
    <property type="entry name" value="PPR_2"/>
    <property type="match status" value="2"/>
</dbReference>
<evidence type="ECO:0000256" key="3">
    <source>
        <dbReference type="PROSITE-ProRule" id="PRU00708"/>
    </source>
</evidence>
<sequence>MWSVRLSSIHDIQPKAVTLLRSPSFIVGLSTAGASTKLATDLDENPFTAHPSHIHLSFVHSKDQLPKSYTITPPIKPWPKTLSRKRLVSMVSRQQNLDLAHQIFDFAGKFHPKFSHNFETYAAIITRLARARQFHHVESLLFQLRNSQIKCVETIFVILIRNYGLASRPKDAVRTFLQMGDFSVNRSVKSLNCLLNALVQNKKYDWVHLVFKNSRKNFGIIPNIFTGNILVKALCGNGDMNGALRVLDEMPGMGMVPNVVTYTTILGGYVGKGDMARAKMVFGEILDRGWVPDATTYTILMDGHCKKGKLIDAVKVMDEMEENGVEPNEVTYGIMIEAYCKAKKSGEALNLLGDMLEKKYIPSSVLCCKVVDILCEEGKVEDACQLWKKLLKKNVTPDNIISSALIYWLCKKGKISEAKKLFDEFERSSVPNVLTYNTLIAGLCESGQLCEAGRLWDDMVENGCTPNAFTYNMFIKGFCKVGSPKEGIRVLEEMLEKGFMPIESTYSILIDGLSGSGSLTEIMELLFMVTNNGRRVDADFWRVLLNKAVGNVDTGAVLNNIVRGFHLTSYHAES</sequence>
<feature type="repeat" description="PPR" evidence="3">
    <location>
        <begin position="328"/>
        <end position="362"/>
    </location>
</feature>
<reference evidence="4" key="1">
    <citation type="submission" date="2023-05" db="EMBL/GenBank/DDBJ databases">
        <title>Nepenthes gracilis genome sequencing.</title>
        <authorList>
            <person name="Fukushima K."/>
        </authorList>
    </citation>
    <scope>NUCLEOTIDE SEQUENCE</scope>
    <source>
        <strain evidence="4">SING2019-196</strain>
    </source>
</reference>
<accession>A0AAD3Y5Z9</accession>
<keyword evidence="2" id="KW-0677">Repeat</keyword>
<evidence type="ECO:0000256" key="2">
    <source>
        <dbReference type="ARBA" id="ARBA00022737"/>
    </source>
</evidence>
<proteinExistence type="inferred from homology"/>
<dbReference type="Pfam" id="PF12854">
    <property type="entry name" value="PPR_1"/>
    <property type="match status" value="2"/>
</dbReference>
<dbReference type="PANTHER" id="PTHR47941">
    <property type="entry name" value="PENTATRICOPEPTIDE REPEAT-CONTAINING PROTEIN 3, MITOCHONDRIAL"/>
    <property type="match status" value="1"/>
</dbReference>
<dbReference type="InterPro" id="IPR002885">
    <property type="entry name" value="PPR_rpt"/>
</dbReference>
<dbReference type="PROSITE" id="PS51375">
    <property type="entry name" value="PPR"/>
    <property type="match status" value="7"/>
</dbReference>
<organism evidence="4 5">
    <name type="scientific">Nepenthes gracilis</name>
    <name type="common">Slender pitcher plant</name>
    <dbReference type="NCBI Taxonomy" id="150966"/>
    <lineage>
        <taxon>Eukaryota</taxon>
        <taxon>Viridiplantae</taxon>
        <taxon>Streptophyta</taxon>
        <taxon>Embryophyta</taxon>
        <taxon>Tracheophyta</taxon>
        <taxon>Spermatophyta</taxon>
        <taxon>Magnoliopsida</taxon>
        <taxon>eudicotyledons</taxon>
        <taxon>Gunneridae</taxon>
        <taxon>Pentapetalae</taxon>
        <taxon>Caryophyllales</taxon>
        <taxon>Nepenthaceae</taxon>
        <taxon>Nepenthes</taxon>
    </lineage>
</organism>
<gene>
    <name evidence="4" type="ORF">Nepgr_029879</name>
</gene>
<feature type="repeat" description="PPR" evidence="3">
    <location>
        <begin position="223"/>
        <end position="257"/>
    </location>
</feature>
<evidence type="ECO:0000313" key="4">
    <source>
        <dbReference type="EMBL" id="GMH28036.1"/>
    </source>
</evidence>
<dbReference type="NCBIfam" id="TIGR00756">
    <property type="entry name" value="PPR"/>
    <property type="match status" value="8"/>
</dbReference>
<keyword evidence="5" id="KW-1185">Reference proteome</keyword>
<comment type="similarity">
    <text evidence="1">Belongs to the PPR family. P subfamily.</text>
</comment>
<dbReference type="Proteomes" id="UP001279734">
    <property type="component" value="Unassembled WGS sequence"/>
</dbReference>
<feature type="repeat" description="PPR" evidence="3">
    <location>
        <begin position="363"/>
        <end position="397"/>
    </location>
</feature>
<evidence type="ECO:0000256" key="1">
    <source>
        <dbReference type="ARBA" id="ARBA00007626"/>
    </source>
</evidence>
<dbReference type="EMBL" id="BSYO01000033">
    <property type="protein sequence ID" value="GMH28036.1"/>
    <property type="molecule type" value="Genomic_DNA"/>
</dbReference>
<feature type="repeat" description="PPR" evidence="3">
    <location>
        <begin position="293"/>
        <end position="327"/>
    </location>
</feature>
<dbReference type="AlphaFoldDB" id="A0AAD3Y5Z9"/>
<dbReference type="InterPro" id="IPR011990">
    <property type="entry name" value="TPR-like_helical_dom_sf"/>
</dbReference>
<dbReference type="Gene3D" id="1.25.40.10">
    <property type="entry name" value="Tetratricopeptide repeat domain"/>
    <property type="match status" value="5"/>
</dbReference>
<evidence type="ECO:0008006" key="6">
    <source>
        <dbReference type="Google" id="ProtNLM"/>
    </source>
</evidence>